<feature type="compositionally biased region" description="Polar residues" evidence="7">
    <location>
        <begin position="264"/>
        <end position="273"/>
    </location>
</feature>
<evidence type="ECO:0000256" key="4">
    <source>
        <dbReference type="ARBA" id="ARBA00022964"/>
    </source>
</evidence>
<dbReference type="Pfam" id="PF13640">
    <property type="entry name" value="2OG-FeII_Oxy_3"/>
    <property type="match status" value="1"/>
</dbReference>
<evidence type="ECO:0000313" key="10">
    <source>
        <dbReference type="Proteomes" id="UP001189429"/>
    </source>
</evidence>
<keyword evidence="3" id="KW-0847">Vitamin C</keyword>
<evidence type="ECO:0000256" key="3">
    <source>
        <dbReference type="ARBA" id="ARBA00022896"/>
    </source>
</evidence>
<feature type="domain" description="Fe2OG dioxygenase" evidence="8">
    <location>
        <begin position="112"/>
        <end position="218"/>
    </location>
</feature>
<keyword evidence="5" id="KW-0560">Oxidoreductase</keyword>
<dbReference type="InterPro" id="IPR051559">
    <property type="entry name" value="HIF_prolyl_hydroxylases"/>
</dbReference>
<dbReference type="SMART" id="SM00702">
    <property type="entry name" value="P4Hc"/>
    <property type="match status" value="1"/>
</dbReference>
<proteinExistence type="predicted"/>
<evidence type="ECO:0000256" key="7">
    <source>
        <dbReference type="SAM" id="MobiDB-lite"/>
    </source>
</evidence>
<keyword evidence="2" id="KW-0479">Metal-binding</keyword>
<dbReference type="PANTHER" id="PTHR12907">
    <property type="entry name" value="EGL NINE HOMOLOG-RELATED"/>
    <property type="match status" value="1"/>
</dbReference>
<evidence type="ECO:0000313" key="9">
    <source>
        <dbReference type="EMBL" id="CAK0836592.1"/>
    </source>
</evidence>
<gene>
    <name evidence="9" type="ORF">PCOR1329_LOCUS33033</name>
</gene>
<comment type="cofactor">
    <cofactor evidence="1">
        <name>L-ascorbate</name>
        <dbReference type="ChEBI" id="CHEBI:38290"/>
    </cofactor>
</comment>
<protein>
    <recommendedName>
        <fullName evidence="8">Fe2OG dioxygenase domain-containing protein</fullName>
    </recommendedName>
</protein>
<reference evidence="9" key="1">
    <citation type="submission" date="2023-10" db="EMBL/GenBank/DDBJ databases">
        <authorList>
            <person name="Chen Y."/>
            <person name="Shah S."/>
            <person name="Dougan E. K."/>
            <person name="Thang M."/>
            <person name="Chan C."/>
        </authorList>
    </citation>
    <scope>NUCLEOTIDE SEQUENCE [LARGE SCALE GENOMIC DNA]</scope>
</reference>
<feature type="region of interest" description="Disordered" evidence="7">
    <location>
        <begin position="231"/>
        <end position="304"/>
    </location>
</feature>
<comment type="caution">
    <text evidence="9">The sequence shown here is derived from an EMBL/GenBank/DDBJ whole genome shotgun (WGS) entry which is preliminary data.</text>
</comment>
<dbReference type="PANTHER" id="PTHR12907:SF26">
    <property type="entry name" value="HIF PROLYL HYDROXYLASE, ISOFORM C"/>
    <property type="match status" value="1"/>
</dbReference>
<feature type="compositionally biased region" description="Gly residues" evidence="7">
    <location>
        <begin position="293"/>
        <end position="303"/>
    </location>
</feature>
<keyword evidence="4" id="KW-0223">Dioxygenase</keyword>
<dbReference type="InterPro" id="IPR005123">
    <property type="entry name" value="Oxoglu/Fe-dep_dioxygenase_dom"/>
</dbReference>
<accession>A0ABN9SVY9</accession>
<sequence>MDDVQEAFGAQLLRDGHLVIDGFLPEGHVTQLRSEVVACHEAGHLHVAGLVDSSINSVSAAKYENTQTRGDVIGWFDSDEQGWPYGRGLHNYLVKVGTMLSELGAHVPELKQITSRSKVMVACYPGGGARYVKHVDNDGKHPLCRTRLLTGLLYLNPEWKPGDGGELAIYEQSDKNVERRVVQPRGNRLLLFWSDWRTPHEVRPAQQPRYAVTLWFLHKCTDLRWAEEEELPAPVPAPASEAPSLDAASGDVTGTATPGVHTCGSGTDTTAAWATSPVDDGPGDSNNDDGKSDGGGGTVGRGHTGAHCEQLVQPAGDMVRHCWRRLEVQGGQLNDGAGRWELRVEVPGERPGCPVLEVSDSHVSVSSSSGAPLAQLPLPAGRWEASGSTWSRKRGLLATTFEALPTTPASSSTAAAPVAGPGDAGSAAAAAAEKAAAAAPCTRGRAAPVRHGWLRLGDAGGRESESAWELRVEVPGECPVLEVSEAQVCVASPGGRPLLRVPLPRGSWGPPANKWSRRRGLLTF</sequence>
<dbReference type="InterPro" id="IPR006620">
    <property type="entry name" value="Pro_4_hyd_alph"/>
</dbReference>
<dbReference type="EMBL" id="CAUYUJ010013670">
    <property type="protein sequence ID" value="CAK0836592.1"/>
    <property type="molecule type" value="Genomic_DNA"/>
</dbReference>
<evidence type="ECO:0000256" key="6">
    <source>
        <dbReference type="ARBA" id="ARBA00023004"/>
    </source>
</evidence>
<evidence type="ECO:0000259" key="8">
    <source>
        <dbReference type="PROSITE" id="PS51471"/>
    </source>
</evidence>
<name>A0ABN9SVY9_9DINO</name>
<dbReference type="InterPro" id="IPR044862">
    <property type="entry name" value="Pro_4_hyd_alph_FE2OG_OXY"/>
</dbReference>
<keyword evidence="6" id="KW-0408">Iron</keyword>
<dbReference type="Gene3D" id="2.60.120.620">
    <property type="entry name" value="q2cbj1_9rhob like domain"/>
    <property type="match status" value="1"/>
</dbReference>
<evidence type="ECO:0000256" key="2">
    <source>
        <dbReference type="ARBA" id="ARBA00022723"/>
    </source>
</evidence>
<evidence type="ECO:0000256" key="1">
    <source>
        <dbReference type="ARBA" id="ARBA00001961"/>
    </source>
</evidence>
<organism evidence="9 10">
    <name type="scientific">Prorocentrum cordatum</name>
    <dbReference type="NCBI Taxonomy" id="2364126"/>
    <lineage>
        <taxon>Eukaryota</taxon>
        <taxon>Sar</taxon>
        <taxon>Alveolata</taxon>
        <taxon>Dinophyceae</taxon>
        <taxon>Prorocentrales</taxon>
        <taxon>Prorocentraceae</taxon>
        <taxon>Prorocentrum</taxon>
    </lineage>
</organism>
<dbReference type="Proteomes" id="UP001189429">
    <property type="component" value="Unassembled WGS sequence"/>
</dbReference>
<keyword evidence="10" id="KW-1185">Reference proteome</keyword>
<evidence type="ECO:0000256" key="5">
    <source>
        <dbReference type="ARBA" id="ARBA00023002"/>
    </source>
</evidence>
<dbReference type="PROSITE" id="PS51471">
    <property type="entry name" value="FE2OG_OXY"/>
    <property type="match status" value="1"/>
</dbReference>